<evidence type="ECO:0000313" key="2">
    <source>
        <dbReference type="EMBL" id="UOX32633.1"/>
    </source>
</evidence>
<dbReference type="EMBL" id="CP090145">
    <property type="protein sequence ID" value="UOX32633.1"/>
    <property type="molecule type" value="Genomic_DNA"/>
</dbReference>
<gene>
    <name evidence="2" type="ORF">LXD69_11320</name>
</gene>
<dbReference type="Pfam" id="PF13568">
    <property type="entry name" value="OMP_b-brl_2"/>
    <property type="match status" value="1"/>
</dbReference>
<keyword evidence="3" id="KW-1185">Reference proteome</keyword>
<dbReference type="InterPro" id="IPR025665">
    <property type="entry name" value="Beta-barrel_OMP_2"/>
</dbReference>
<sequence length="209" mass="22923">MKKLFLTGMACVAFLNVTNAQTKNPSVGIKGGVNFTNLYAEEVDDNNILTSFNLGLYANLPVSDAVSIQPEFNFSRKGAELVYDNAFASGTSRLKLNYLEVPLLLKLNVTRNFNLHFGPYVAYLIDGKATNETSNGVFDFEENISNDDLNKFDYGLSGGVGFDFESASIGVRYNYGLQTIGKEQSFGGTTYTFPDAKNSALSLYVGFRL</sequence>
<reference evidence="2" key="2">
    <citation type="submission" date="2022-04" db="EMBL/GenBank/DDBJ databases">
        <title>Complete Genome Sequence of Flavobacterium sediminilitoris YSM-43, Isolated from a Tidal Sediment.</title>
        <authorList>
            <person name="Lee P.A."/>
        </authorList>
    </citation>
    <scope>NUCLEOTIDE SEQUENCE</scope>
    <source>
        <strain evidence="2">YSM-43</strain>
    </source>
</reference>
<evidence type="ECO:0000259" key="1">
    <source>
        <dbReference type="Pfam" id="PF13568"/>
    </source>
</evidence>
<feature type="domain" description="Outer membrane protein beta-barrel" evidence="1">
    <location>
        <begin position="20"/>
        <end position="178"/>
    </location>
</feature>
<dbReference type="RefSeq" id="WP_082084283.1">
    <property type="nucleotide sequence ID" value="NZ_CP090145.1"/>
</dbReference>
<reference evidence="2" key="1">
    <citation type="submission" date="2021-12" db="EMBL/GenBank/DDBJ databases">
        <authorList>
            <person name="Cha I.-T."/>
            <person name="Lee K.-E."/>
            <person name="Park S.-J."/>
        </authorList>
    </citation>
    <scope>NUCLEOTIDE SEQUENCE</scope>
    <source>
        <strain evidence="2">YSM-43</strain>
    </source>
</reference>
<evidence type="ECO:0000313" key="3">
    <source>
        <dbReference type="Proteomes" id="UP000830454"/>
    </source>
</evidence>
<name>A0ABY4HJ97_9FLAO</name>
<dbReference type="Proteomes" id="UP000830454">
    <property type="component" value="Chromosome"/>
</dbReference>
<protein>
    <submittedName>
        <fullName evidence="2">PorT family protein</fullName>
    </submittedName>
</protein>
<proteinExistence type="predicted"/>
<accession>A0ABY4HJ97</accession>
<organism evidence="2 3">
    <name type="scientific">Flavobacterium sediminilitoris</name>
    <dbReference type="NCBI Taxonomy" id="2024526"/>
    <lineage>
        <taxon>Bacteria</taxon>
        <taxon>Pseudomonadati</taxon>
        <taxon>Bacteroidota</taxon>
        <taxon>Flavobacteriia</taxon>
        <taxon>Flavobacteriales</taxon>
        <taxon>Flavobacteriaceae</taxon>
        <taxon>Flavobacterium</taxon>
    </lineage>
</organism>